<keyword evidence="8" id="KW-1185">Reference proteome</keyword>
<proteinExistence type="inferred from homology"/>
<dbReference type="Pfam" id="PF21719">
    <property type="entry name" value="MIOS_a-sol"/>
    <property type="match status" value="1"/>
</dbReference>
<comment type="caution">
    <text evidence="7">The sequence shown here is derived from an EMBL/GenBank/DDBJ whole genome shotgun (WGS) entry which is preliminary data.</text>
</comment>
<dbReference type="Gene3D" id="2.130.10.10">
    <property type="entry name" value="YVTN repeat-like/Quinoprotein amine dehydrogenase"/>
    <property type="match status" value="1"/>
</dbReference>
<comment type="similarity">
    <text evidence="1">Belongs to the WD repeat mio family.</text>
</comment>
<evidence type="ECO:0000313" key="7">
    <source>
        <dbReference type="EMBL" id="KAK4114118.1"/>
    </source>
</evidence>
<accession>A0AAN6TGS7</accession>
<protein>
    <submittedName>
        <fullName evidence="7">Uncharacterized protein</fullName>
    </submittedName>
</protein>
<dbReference type="EMBL" id="MU853337">
    <property type="protein sequence ID" value="KAK4114118.1"/>
    <property type="molecule type" value="Genomic_DNA"/>
</dbReference>
<organism evidence="7 8">
    <name type="scientific">Canariomyces notabilis</name>
    <dbReference type="NCBI Taxonomy" id="2074819"/>
    <lineage>
        <taxon>Eukaryota</taxon>
        <taxon>Fungi</taxon>
        <taxon>Dikarya</taxon>
        <taxon>Ascomycota</taxon>
        <taxon>Pezizomycotina</taxon>
        <taxon>Sordariomycetes</taxon>
        <taxon>Sordariomycetidae</taxon>
        <taxon>Sordariales</taxon>
        <taxon>Chaetomiaceae</taxon>
        <taxon>Canariomyces</taxon>
    </lineage>
</organism>
<dbReference type="AlphaFoldDB" id="A0AAN6TGS7"/>
<evidence type="ECO:0000259" key="6">
    <source>
        <dbReference type="Pfam" id="PF21719"/>
    </source>
</evidence>
<reference evidence="7" key="1">
    <citation type="journal article" date="2023" name="Mol. Phylogenet. Evol.">
        <title>Genome-scale phylogeny and comparative genomics of the fungal order Sordariales.</title>
        <authorList>
            <person name="Hensen N."/>
            <person name="Bonometti L."/>
            <person name="Westerberg I."/>
            <person name="Brannstrom I.O."/>
            <person name="Guillou S."/>
            <person name="Cros-Aarteil S."/>
            <person name="Calhoun S."/>
            <person name="Haridas S."/>
            <person name="Kuo A."/>
            <person name="Mondo S."/>
            <person name="Pangilinan J."/>
            <person name="Riley R."/>
            <person name="LaButti K."/>
            <person name="Andreopoulos B."/>
            <person name="Lipzen A."/>
            <person name="Chen C."/>
            <person name="Yan M."/>
            <person name="Daum C."/>
            <person name="Ng V."/>
            <person name="Clum A."/>
            <person name="Steindorff A."/>
            <person name="Ohm R.A."/>
            <person name="Martin F."/>
            <person name="Silar P."/>
            <person name="Natvig D.O."/>
            <person name="Lalanne C."/>
            <person name="Gautier V."/>
            <person name="Ament-Velasquez S.L."/>
            <person name="Kruys A."/>
            <person name="Hutchinson M.I."/>
            <person name="Powell A.J."/>
            <person name="Barry K."/>
            <person name="Miller A.N."/>
            <person name="Grigoriev I.V."/>
            <person name="Debuchy R."/>
            <person name="Gladieux P."/>
            <person name="Hiltunen Thoren M."/>
            <person name="Johannesson H."/>
        </authorList>
    </citation>
    <scope>NUCLEOTIDE SEQUENCE</scope>
    <source>
        <strain evidence="7">CBS 508.74</strain>
    </source>
</reference>
<gene>
    <name evidence="7" type="ORF">N656DRAFT_728236</name>
</gene>
<dbReference type="InterPro" id="IPR037593">
    <property type="entry name" value="MIOS/Sea4"/>
</dbReference>
<dbReference type="Proteomes" id="UP001302812">
    <property type="component" value="Unassembled WGS sequence"/>
</dbReference>
<keyword evidence="2" id="KW-0853">WD repeat</keyword>
<name>A0AAN6TGS7_9PEZI</name>
<feature type="domain" description="MIOS-like alpha-solenoid" evidence="6">
    <location>
        <begin position="555"/>
        <end position="793"/>
    </location>
</feature>
<evidence type="ECO:0000256" key="2">
    <source>
        <dbReference type="ARBA" id="ARBA00022574"/>
    </source>
</evidence>
<dbReference type="InterPro" id="IPR015943">
    <property type="entry name" value="WD40/YVTN_repeat-like_dom_sf"/>
</dbReference>
<reference evidence="7" key="2">
    <citation type="submission" date="2023-05" db="EMBL/GenBank/DDBJ databases">
        <authorList>
            <consortium name="Lawrence Berkeley National Laboratory"/>
            <person name="Steindorff A."/>
            <person name="Hensen N."/>
            <person name="Bonometti L."/>
            <person name="Westerberg I."/>
            <person name="Brannstrom I.O."/>
            <person name="Guillou S."/>
            <person name="Cros-Aarteil S."/>
            <person name="Calhoun S."/>
            <person name="Haridas S."/>
            <person name="Kuo A."/>
            <person name="Mondo S."/>
            <person name="Pangilinan J."/>
            <person name="Riley R."/>
            <person name="Labutti K."/>
            <person name="Andreopoulos B."/>
            <person name="Lipzen A."/>
            <person name="Chen C."/>
            <person name="Yanf M."/>
            <person name="Daum C."/>
            <person name="Ng V."/>
            <person name="Clum A."/>
            <person name="Ohm R."/>
            <person name="Martin F."/>
            <person name="Silar P."/>
            <person name="Natvig D."/>
            <person name="Lalanne C."/>
            <person name="Gautier V."/>
            <person name="Ament-Velasquez S.L."/>
            <person name="Kruys A."/>
            <person name="Hutchinson M.I."/>
            <person name="Powell A.J."/>
            <person name="Barry K."/>
            <person name="Miller A.N."/>
            <person name="Grigoriev I.V."/>
            <person name="Debuchy R."/>
            <person name="Gladieux P."/>
            <person name="Thoren M.H."/>
            <person name="Johannesson H."/>
        </authorList>
    </citation>
    <scope>NUCLEOTIDE SEQUENCE</scope>
    <source>
        <strain evidence="7">CBS 508.74</strain>
    </source>
</reference>
<sequence length="1073" mass="120367">MDRPESGLIKWSPNAAHDSFLHINLQHRIVQVYEATGRAERGRFEYRKLAKHDDLPPLTTYDWSPSVPGLVAVGTSTGVVNLLRVDDNSNAYLELGLRVSRTCQAVAFNTAGKLAVALDRVRNDNCLYIWDVNRLSAIDASVPGFPADLEPPDPVDRLEPGVSVTSVRFFEDNPNVLIAGIKGQGLRIHDLRDQGPGPVAQFPTKCCNNLAIDYADQNYFASSALDQPGLMIWDRRAINRHVVTQTYADALETDNLPWGGALRLDRAVQIEADPALMDSKSSFIRSLRFCRDHPGMLAVLSRTGQLRILSTRHEHVDADARVDGSPELLEVRRSYEMDPLYAEVNRKGDKIVSFDWVTMSSPVLQPRLLVLRASGAFDVLEKPSFTSEYPFKLIPWQPPYRGLEGMPNGHAQRDDDHSPAEELLYPDVIDFEPPQRQSIFGPLLIEQALSGVALFGPQKANIRSLVEQVLTKSSTEERRVVATLANDYLSFSCNQASSIADKLRALRLASKDGQVQSDEELSSQLKRHEKLLTDTRDMAGLSPNARFVLDHSMLLRAKEGYRFDFAKNQRIVADDPWLQDVWAWVDGAEEAALDCGMMSHPLDLGYMGVHTIWTNDLGSRPQMRLAEDASPPDEFGWERCLNAINKKLGVPRFDGVVDTKRPHHRELCLEICGWGRSYEAECEEALSGPSAKRESTWYTMVAAHALFRGDTKEAVQVLKKASTEHPELLFVSLALQLIGKTREDDTKDTLDFDEKVASKADPYLRAISSIIATGDWAVIAGQRSLPLRDRCFVAVRNFDDEALTAWLDREVSLAKEAGDIEGIVLTGITDSLVDILARYVHNFNDFQTATLLLSVCAPRFIDDVRTTAMRNAYRAYLQRHRAFFLRVKFDVESTKLSKHGGRPTLRPAGRQIGLRCVYCDVETKTESLSNQLQQQQRPPLRRGGSGVTGRSAMPNFMPNHPSRIETRAHHYQSANPFTEKMVAAGISCPNCKQHLPRCVVCLEVVGMPRSDRAELSRDPDVRRAARFPTFCVSCGHVLHLDHARQWFARHRECPVPECRCLCNTRVNEELDYA</sequence>
<evidence type="ECO:0000256" key="3">
    <source>
        <dbReference type="ARBA" id="ARBA00022737"/>
    </source>
</evidence>
<dbReference type="SUPFAM" id="SSF50978">
    <property type="entry name" value="WD40 repeat-like"/>
    <property type="match status" value="1"/>
</dbReference>
<dbReference type="InterPro" id="IPR036322">
    <property type="entry name" value="WD40_repeat_dom_sf"/>
</dbReference>
<dbReference type="GO" id="GO:1904263">
    <property type="term" value="P:positive regulation of TORC1 signaling"/>
    <property type="evidence" value="ECO:0007669"/>
    <property type="project" value="TreeGrafter"/>
</dbReference>
<dbReference type="PANTHER" id="PTHR16453:SF9">
    <property type="entry name" value="GATOR COMPLEX PROTEIN MIOS"/>
    <property type="match status" value="1"/>
</dbReference>
<dbReference type="RefSeq" id="XP_064671688.1">
    <property type="nucleotide sequence ID" value="XM_064812594.1"/>
</dbReference>
<dbReference type="GO" id="GO:0005737">
    <property type="term" value="C:cytoplasm"/>
    <property type="evidence" value="ECO:0007669"/>
    <property type="project" value="TreeGrafter"/>
</dbReference>
<dbReference type="InterPro" id="IPR049092">
    <property type="entry name" value="MIOS_a-sol"/>
</dbReference>
<dbReference type="PANTHER" id="PTHR16453">
    <property type="entry name" value="WD40 DOMAIN-CONTAINING PROTEIN MIO FAMILY MEMBER"/>
    <property type="match status" value="1"/>
</dbReference>
<evidence type="ECO:0000259" key="5">
    <source>
        <dbReference type="Pfam" id="PF17034"/>
    </source>
</evidence>
<evidence type="ECO:0000313" key="8">
    <source>
        <dbReference type="Proteomes" id="UP001302812"/>
    </source>
</evidence>
<dbReference type="FunFam" id="2.130.10.10:FF:001167">
    <property type="entry name" value="Uncharacterized protein"/>
    <property type="match status" value="1"/>
</dbReference>
<feature type="compositionally biased region" description="Low complexity" evidence="4">
    <location>
        <begin position="928"/>
        <end position="942"/>
    </location>
</feature>
<dbReference type="Pfam" id="PF17034">
    <property type="entry name" value="zinc_ribbon_16"/>
    <property type="match status" value="1"/>
</dbReference>
<keyword evidence="3" id="KW-0677">Repeat</keyword>
<feature type="domain" description="GATOR2 complex protein MIO zinc-ribbon like" evidence="5">
    <location>
        <begin position="986"/>
        <end position="1064"/>
    </location>
</feature>
<evidence type="ECO:0000256" key="1">
    <source>
        <dbReference type="ARBA" id="ARBA00009713"/>
    </source>
</evidence>
<feature type="region of interest" description="Disordered" evidence="4">
    <location>
        <begin position="928"/>
        <end position="962"/>
    </location>
</feature>
<dbReference type="GeneID" id="89936719"/>
<dbReference type="InterPro" id="IPR031488">
    <property type="entry name" value="Zn_ribbon_mio"/>
</dbReference>
<evidence type="ECO:0000256" key="4">
    <source>
        <dbReference type="SAM" id="MobiDB-lite"/>
    </source>
</evidence>